<comment type="caution">
    <text evidence="2">The sequence shown here is derived from an EMBL/GenBank/DDBJ whole genome shotgun (WGS) entry which is preliminary data.</text>
</comment>
<accession>A0ABQ1I2K0</accession>
<proteinExistence type="predicted"/>
<evidence type="ECO:0000313" key="3">
    <source>
        <dbReference type="Proteomes" id="UP000651977"/>
    </source>
</evidence>
<feature type="domain" description="Endonuclease/exonuclease/phosphatase" evidence="1">
    <location>
        <begin position="32"/>
        <end position="296"/>
    </location>
</feature>
<evidence type="ECO:0000313" key="2">
    <source>
        <dbReference type="EMBL" id="GGB06210.1"/>
    </source>
</evidence>
<dbReference type="Pfam" id="PF03372">
    <property type="entry name" value="Exo_endo_phos"/>
    <property type="match status" value="1"/>
</dbReference>
<dbReference type="EMBL" id="BMDY01000010">
    <property type="protein sequence ID" value="GGB06210.1"/>
    <property type="molecule type" value="Genomic_DNA"/>
</dbReference>
<dbReference type="InterPro" id="IPR005135">
    <property type="entry name" value="Endo/exonuclease/phosphatase"/>
</dbReference>
<dbReference type="InterPro" id="IPR051916">
    <property type="entry name" value="GPI-anchor_lipid_remodeler"/>
</dbReference>
<dbReference type="Proteomes" id="UP000651977">
    <property type="component" value="Unassembled WGS sequence"/>
</dbReference>
<sequence>MIKFLSLNLLNYLAPPYAAYEFDNILEASQWQQKQAWLSRLIKQADADVMAFQEVFSADALAEQCKALGYPYFLATTSQLDAGSYVYRKPGLALASRFPLRQVSLYQAASAEKFSRQPLVARVKLPQLGWVKVYVLHLKSKRPILDEAATQPPGDIEQYLGRWQADKLRTQEVSSLMEDILLCRKHKLEAVMVMGDFNDDLSKGALSHIFDPPQPSQDPIEQAWRLHDGYLLSPQQSARPASHYWGGEGSVLDYILLSGEFANDYQQQVAEVIAYRCFDRHLTHADYAIDSQASDHAAVMVEIKAWFADAANAE</sequence>
<reference evidence="3" key="1">
    <citation type="journal article" date="2019" name="Int. J. Syst. Evol. Microbiol.">
        <title>The Global Catalogue of Microorganisms (GCM) 10K type strain sequencing project: providing services to taxonomists for standard genome sequencing and annotation.</title>
        <authorList>
            <consortium name="The Broad Institute Genomics Platform"/>
            <consortium name="The Broad Institute Genome Sequencing Center for Infectious Disease"/>
            <person name="Wu L."/>
            <person name="Ma J."/>
        </authorList>
    </citation>
    <scope>NUCLEOTIDE SEQUENCE [LARGE SCALE GENOMIC DNA]</scope>
    <source>
        <strain evidence="3">CGMCC 1.10131</strain>
    </source>
</reference>
<name>A0ABQ1I2K0_9ALTE</name>
<keyword evidence="3" id="KW-1185">Reference proteome</keyword>
<dbReference type="InterPro" id="IPR036691">
    <property type="entry name" value="Endo/exonu/phosph_ase_sf"/>
</dbReference>
<dbReference type="Gene3D" id="3.60.10.10">
    <property type="entry name" value="Endonuclease/exonuclease/phosphatase"/>
    <property type="match status" value="1"/>
</dbReference>
<gene>
    <name evidence="2" type="ORF">GCM10007414_19380</name>
</gene>
<organism evidence="2 3">
    <name type="scientific">Agarivorans gilvus</name>
    <dbReference type="NCBI Taxonomy" id="680279"/>
    <lineage>
        <taxon>Bacteria</taxon>
        <taxon>Pseudomonadati</taxon>
        <taxon>Pseudomonadota</taxon>
        <taxon>Gammaproteobacteria</taxon>
        <taxon>Alteromonadales</taxon>
        <taxon>Alteromonadaceae</taxon>
        <taxon>Agarivorans</taxon>
    </lineage>
</organism>
<dbReference type="RefSeq" id="WP_055732576.1">
    <property type="nucleotide sequence ID" value="NZ_BMDY01000010.1"/>
</dbReference>
<dbReference type="PANTHER" id="PTHR14859:SF15">
    <property type="entry name" value="ENDONUCLEASE_EXONUCLEASE_PHOSPHATASE DOMAIN-CONTAINING PROTEIN"/>
    <property type="match status" value="1"/>
</dbReference>
<dbReference type="PANTHER" id="PTHR14859">
    <property type="entry name" value="CALCOFLUOR WHITE HYPERSENSITIVE PROTEIN PRECURSOR"/>
    <property type="match status" value="1"/>
</dbReference>
<dbReference type="SUPFAM" id="SSF56219">
    <property type="entry name" value="DNase I-like"/>
    <property type="match status" value="1"/>
</dbReference>
<protein>
    <recommendedName>
        <fullName evidence="1">Endonuclease/exonuclease/phosphatase domain-containing protein</fullName>
    </recommendedName>
</protein>
<evidence type="ECO:0000259" key="1">
    <source>
        <dbReference type="Pfam" id="PF03372"/>
    </source>
</evidence>